<protein>
    <recommendedName>
        <fullName evidence="3">Tyr recombinase domain-containing protein</fullName>
    </recommendedName>
</protein>
<dbReference type="Pfam" id="PF00589">
    <property type="entry name" value="Phage_integrase"/>
    <property type="match status" value="1"/>
</dbReference>
<reference evidence="5" key="1">
    <citation type="journal article" date="2010" name="Nat. Biotechnol.">
        <title>Draft genome sequence of the oilseed species Ricinus communis.</title>
        <authorList>
            <person name="Chan A.P."/>
            <person name="Crabtree J."/>
            <person name="Zhao Q."/>
            <person name="Lorenzi H."/>
            <person name="Orvis J."/>
            <person name="Puiu D."/>
            <person name="Melake-Berhan A."/>
            <person name="Jones K.M."/>
            <person name="Redman J."/>
            <person name="Chen G."/>
            <person name="Cahoon E.B."/>
            <person name="Gedil M."/>
            <person name="Stanke M."/>
            <person name="Haas B.J."/>
            <person name="Wortman J.R."/>
            <person name="Fraser-Liggett C.M."/>
            <person name="Ravel J."/>
            <person name="Rabinowicz P.D."/>
        </authorList>
    </citation>
    <scope>NUCLEOTIDE SEQUENCE [LARGE SCALE GENOMIC DNA]</scope>
    <source>
        <strain evidence="5">cv. Hale</strain>
    </source>
</reference>
<dbReference type="InterPro" id="IPR010998">
    <property type="entry name" value="Integrase_recombinase_N"/>
</dbReference>
<keyword evidence="2" id="KW-0233">DNA recombination</keyword>
<evidence type="ECO:0000313" key="4">
    <source>
        <dbReference type="EMBL" id="EEF27621.1"/>
    </source>
</evidence>
<keyword evidence="1" id="KW-0238">DNA-binding</keyword>
<keyword evidence="5" id="KW-1185">Reference proteome</keyword>
<feature type="domain" description="Tyr recombinase" evidence="3">
    <location>
        <begin position="284"/>
        <end position="452"/>
    </location>
</feature>
<dbReference type="eggNOG" id="ENOG502T2RB">
    <property type="taxonomic scope" value="Eukaryota"/>
</dbReference>
<sequence>MATIENRSRYVVSVKNNDEYYREFPFTNRDAATEYCAWLETEKGYKAKLKQKEDSFFVRIRQTGYPLFQKTFKSLEEADTAIARIEAERKDGIFIDYKKAHTVTFEHLLKRYIQEVGPKLKGWEKSQKYKFKGWLADLEGQVKTGGKRKDKDGKPCQAVMRVPSTEIQWMRKPFTAITTMDIEDYIEERLEVVEPATVDRELDCLRAVFTAATVKWKYRLVENPMDGVTRPTYFNERDRRLTQDEHQRLLDAAFTEDQKRSIELRVEELIVQDREAAQLLPTKYKKKQLVKAALEQCRKIAEQNYVHIPLFETFVNFQIMTAARRGEALQLNWADVDFEKRSAYIAETKNGQPRSLPLRGDLVNQLKELPQIEGSVFPITVAHLRKAWDRIVERAEVTDLRIHDLRHEGISQVAETSKFSLIDLQKFSGHRDVRMLLRYAHLCTTHMAHKLDEAFSSEKSATVHNGRRRLKLAEVARISRAEAESPSSNVFQLFGKDVA</sequence>
<dbReference type="SUPFAM" id="SSF56349">
    <property type="entry name" value="DNA breaking-rejoining enzymes"/>
    <property type="match status" value="1"/>
</dbReference>
<gene>
    <name evidence="4" type="ORF">RCOM_0371140</name>
</gene>
<dbReference type="GO" id="GO:0009009">
    <property type="term" value="F:site-specific recombinase activity"/>
    <property type="evidence" value="ECO:0000318"/>
    <property type="project" value="GO_Central"/>
</dbReference>
<proteinExistence type="predicted"/>
<dbReference type="InParanoid" id="B9T944"/>
<dbReference type="Gene3D" id="1.10.443.10">
    <property type="entry name" value="Intergrase catalytic core"/>
    <property type="match status" value="1"/>
</dbReference>
<evidence type="ECO:0000259" key="3">
    <source>
        <dbReference type="PROSITE" id="PS51898"/>
    </source>
</evidence>
<evidence type="ECO:0000256" key="2">
    <source>
        <dbReference type="ARBA" id="ARBA00023172"/>
    </source>
</evidence>
<dbReference type="PANTHER" id="PTHR30349:SF41">
    <property type="entry name" value="INTEGRASE_RECOMBINASE PROTEIN MJ0367-RELATED"/>
    <property type="match status" value="1"/>
</dbReference>
<organism evidence="4 5">
    <name type="scientific">Ricinus communis</name>
    <name type="common">Castor bean</name>
    <dbReference type="NCBI Taxonomy" id="3988"/>
    <lineage>
        <taxon>Eukaryota</taxon>
        <taxon>Viridiplantae</taxon>
        <taxon>Streptophyta</taxon>
        <taxon>Embryophyta</taxon>
        <taxon>Tracheophyta</taxon>
        <taxon>Spermatophyta</taxon>
        <taxon>Magnoliopsida</taxon>
        <taxon>eudicotyledons</taxon>
        <taxon>Gunneridae</taxon>
        <taxon>Pentapetalae</taxon>
        <taxon>rosids</taxon>
        <taxon>fabids</taxon>
        <taxon>Malpighiales</taxon>
        <taxon>Euphorbiaceae</taxon>
        <taxon>Acalyphoideae</taxon>
        <taxon>Acalypheae</taxon>
        <taxon>Ricinus</taxon>
    </lineage>
</organism>
<dbReference type="InterPro" id="IPR013762">
    <property type="entry name" value="Integrase-like_cat_sf"/>
</dbReference>
<dbReference type="AlphaFoldDB" id="B9T944"/>
<dbReference type="CDD" id="cd00796">
    <property type="entry name" value="INT_Rci_Hp1_C"/>
    <property type="match status" value="1"/>
</dbReference>
<dbReference type="Proteomes" id="UP000008311">
    <property type="component" value="Unassembled WGS sequence"/>
</dbReference>
<accession>B9T944</accession>
<dbReference type="InterPro" id="IPR050090">
    <property type="entry name" value="Tyrosine_recombinase_XerCD"/>
</dbReference>
<evidence type="ECO:0000256" key="1">
    <source>
        <dbReference type="ARBA" id="ARBA00023125"/>
    </source>
</evidence>
<dbReference type="EMBL" id="EQ975296">
    <property type="protein sequence ID" value="EEF27621.1"/>
    <property type="molecule type" value="Genomic_DNA"/>
</dbReference>
<dbReference type="PANTHER" id="PTHR30349">
    <property type="entry name" value="PHAGE INTEGRASE-RELATED"/>
    <property type="match status" value="1"/>
</dbReference>
<dbReference type="Gene3D" id="1.10.150.130">
    <property type="match status" value="1"/>
</dbReference>
<dbReference type="InterPro" id="IPR011010">
    <property type="entry name" value="DNA_brk_join_enz"/>
</dbReference>
<dbReference type="GO" id="GO:0006310">
    <property type="term" value="P:DNA recombination"/>
    <property type="evidence" value="ECO:0000318"/>
    <property type="project" value="GO_Central"/>
</dbReference>
<dbReference type="InterPro" id="IPR002104">
    <property type="entry name" value="Integrase_catalytic"/>
</dbReference>
<dbReference type="PROSITE" id="PS51898">
    <property type="entry name" value="TYR_RECOMBINASE"/>
    <property type="match status" value="1"/>
</dbReference>
<name>B9T944_RICCO</name>
<evidence type="ECO:0000313" key="5">
    <source>
        <dbReference type="Proteomes" id="UP000008311"/>
    </source>
</evidence>
<dbReference type="GO" id="GO:0003677">
    <property type="term" value="F:DNA binding"/>
    <property type="evidence" value="ECO:0007669"/>
    <property type="project" value="UniProtKB-KW"/>
</dbReference>
<dbReference type="GO" id="GO:0007059">
    <property type="term" value="P:chromosome segregation"/>
    <property type="evidence" value="ECO:0000318"/>
    <property type="project" value="GO_Central"/>
</dbReference>